<dbReference type="EMBL" id="CP007536">
    <property type="protein sequence ID" value="AIC15147.1"/>
    <property type="molecule type" value="Genomic_DNA"/>
</dbReference>
<proteinExistence type="predicted"/>
<dbReference type="SMART" id="SM00418">
    <property type="entry name" value="HTH_ARSR"/>
    <property type="match status" value="1"/>
</dbReference>
<gene>
    <name evidence="2" type="ORF">NVIE_009220</name>
</gene>
<evidence type="ECO:0000259" key="1">
    <source>
        <dbReference type="SMART" id="SM00418"/>
    </source>
</evidence>
<dbReference type="InterPro" id="IPR001845">
    <property type="entry name" value="HTH_ArsR_DNA-bd_dom"/>
</dbReference>
<dbReference type="InterPro" id="IPR011991">
    <property type="entry name" value="ArsR-like_HTH"/>
</dbReference>
<dbReference type="Proteomes" id="UP000027093">
    <property type="component" value="Chromosome"/>
</dbReference>
<sequence length="96" mass="10521">MAINDDNAKSNWIEQILSSRVRIRILVLLAVNHGTGFSKYKISSATNVSAKEVSKHMKILVEAKLVRAVGGGVTLYSFNDSGPALLFAEFLRRSIS</sequence>
<dbReference type="GeneID" id="74946191"/>
<dbReference type="GO" id="GO:0003700">
    <property type="term" value="F:DNA-binding transcription factor activity"/>
    <property type="evidence" value="ECO:0007669"/>
    <property type="project" value="InterPro"/>
</dbReference>
<keyword evidence="3" id="KW-1185">Reference proteome</keyword>
<dbReference type="Gene3D" id="1.10.10.10">
    <property type="entry name" value="Winged helix-like DNA-binding domain superfamily/Winged helix DNA-binding domain"/>
    <property type="match status" value="1"/>
</dbReference>
<feature type="domain" description="HTH arsR-type" evidence="1">
    <location>
        <begin position="15"/>
        <end position="92"/>
    </location>
</feature>
<dbReference type="OrthoDB" id="378428at2157"/>
<evidence type="ECO:0000313" key="2">
    <source>
        <dbReference type="EMBL" id="AIC15147.1"/>
    </source>
</evidence>
<accession>A0A060HPL1</accession>
<dbReference type="InterPro" id="IPR036390">
    <property type="entry name" value="WH_DNA-bd_sf"/>
</dbReference>
<dbReference type="SUPFAM" id="SSF46785">
    <property type="entry name" value="Winged helix' DNA-binding domain"/>
    <property type="match status" value="1"/>
</dbReference>
<dbReference type="KEGG" id="nvn:NVIE_009220"/>
<dbReference type="STRING" id="926571.NVIE_009220"/>
<dbReference type="RefSeq" id="WP_075054222.1">
    <property type="nucleotide sequence ID" value="NZ_CP007536.1"/>
</dbReference>
<name>A0A060HPL1_9ARCH</name>
<dbReference type="CDD" id="cd00090">
    <property type="entry name" value="HTH_ARSR"/>
    <property type="match status" value="1"/>
</dbReference>
<reference evidence="2 3" key="1">
    <citation type="journal article" date="2014" name="Int. J. Syst. Evol. Microbiol.">
        <title>Nitrososphaera viennensis gen. nov., sp. nov., an aerobic and mesophilic, ammonia-oxidizing archaeon from soil and a member of the archaeal phylum Thaumarchaeota.</title>
        <authorList>
            <person name="Stieglmeier M."/>
            <person name="Klingl A."/>
            <person name="Alves R.J."/>
            <person name="Rittmann S.K."/>
            <person name="Melcher M."/>
            <person name="Leisch N."/>
            <person name="Schleper C."/>
        </authorList>
    </citation>
    <scope>NUCLEOTIDE SEQUENCE [LARGE SCALE GENOMIC DNA]</scope>
    <source>
        <strain evidence="2">EN76</strain>
    </source>
</reference>
<organism evidence="2 3">
    <name type="scientific">Nitrososphaera viennensis EN76</name>
    <dbReference type="NCBI Taxonomy" id="926571"/>
    <lineage>
        <taxon>Archaea</taxon>
        <taxon>Nitrososphaerota</taxon>
        <taxon>Nitrososphaeria</taxon>
        <taxon>Nitrososphaerales</taxon>
        <taxon>Nitrososphaeraceae</taxon>
        <taxon>Nitrososphaera</taxon>
    </lineage>
</organism>
<protein>
    <recommendedName>
        <fullName evidence="1">HTH arsR-type domain-containing protein</fullName>
    </recommendedName>
</protein>
<dbReference type="HOGENOM" id="CLU_2353302_0_0_2"/>
<evidence type="ECO:0000313" key="3">
    <source>
        <dbReference type="Proteomes" id="UP000027093"/>
    </source>
</evidence>
<dbReference type="InterPro" id="IPR036388">
    <property type="entry name" value="WH-like_DNA-bd_sf"/>
</dbReference>
<dbReference type="AlphaFoldDB" id="A0A060HPL1"/>